<dbReference type="InterPro" id="IPR058209">
    <property type="entry name" value="TPR_BSK1_C"/>
</dbReference>
<keyword evidence="3 10" id="KW-1003">Cell membrane</keyword>
<accession>A0ABQ8CDU3</accession>
<evidence type="ECO:0000256" key="8">
    <source>
        <dbReference type="ARBA" id="ARBA00023136"/>
    </source>
</evidence>
<keyword evidence="6 10" id="KW-0418">Kinase</keyword>
<dbReference type="SUPFAM" id="SSF56112">
    <property type="entry name" value="Protein kinase-like (PK-like)"/>
    <property type="match status" value="1"/>
</dbReference>
<sequence>MGCCQSLCPDEQNPLRKDGAQPPQPAQTHRGGATTAAGLDNGGDGGVIPSFSEFSLADLKAATNNFSSDNIVSESGEKAPNLVYKGRLQNRRWIAVKKFTKMAWPHPKQFAEEAWGVGKLRHNRLANLIGYCCDGDERLLVAEFMPNDTLAKHLFHWENQTIEWAMRLRVGYYIAEALDYCSTEGLPLYHDLNAYRVLFDEDGDPRLSCFGLMKNSRDGKSYSTNLAYTPPEYLRNGRVTPESVTYSFGTVLLDLLSGKHIPPSHALDMIRGKNIIQLMDSHLEGKFSTEEATVVVELASQCLQYEPRERPNTKDLVATLAPLQTKSEASVASCIMLGINKQEEAPSTPQKPLSPLGEACSRLDLTAIHQILVMAHYRDDEGTNELSFQEWTQQIKDMLDARKRGDQAFREKDFKTAIDCYSQSVALAKLNMNTDAADMLNEAAQLEEKRQRGGKGS</sequence>
<keyword evidence="10" id="KW-1070">Brassinosteroid signaling pathway</keyword>
<evidence type="ECO:0000256" key="4">
    <source>
        <dbReference type="ARBA" id="ARBA00022679"/>
    </source>
</evidence>
<dbReference type="PANTHER" id="PTHR45863">
    <property type="entry name" value="SERINE/THREONINE-PROTEIN KINASE BSK5"/>
    <property type="match status" value="1"/>
</dbReference>
<evidence type="ECO:0000313" key="14">
    <source>
        <dbReference type="Proteomes" id="UP000824890"/>
    </source>
</evidence>
<evidence type="ECO:0000256" key="7">
    <source>
        <dbReference type="ARBA" id="ARBA00022840"/>
    </source>
</evidence>
<keyword evidence="8 10" id="KW-0472">Membrane</keyword>
<dbReference type="Gene3D" id="1.10.510.10">
    <property type="entry name" value="Transferase(Phosphotransferase) domain 1"/>
    <property type="match status" value="1"/>
</dbReference>
<protein>
    <recommendedName>
        <fullName evidence="10">Serine/threonine-protein kinase BSK</fullName>
        <ecNumber evidence="10">2.7.11.1</ecNumber>
    </recommendedName>
    <alternativeName>
        <fullName evidence="10">Brassinosteroid-signaling kinase</fullName>
    </alternativeName>
</protein>
<feature type="region of interest" description="Disordered" evidence="11">
    <location>
        <begin position="1"/>
        <end position="41"/>
    </location>
</feature>
<keyword evidence="4 10" id="KW-0808">Transferase</keyword>
<dbReference type="EC" id="2.7.11.1" evidence="10"/>
<organism evidence="13 14">
    <name type="scientific">Brassica napus</name>
    <name type="common">Rape</name>
    <dbReference type="NCBI Taxonomy" id="3708"/>
    <lineage>
        <taxon>Eukaryota</taxon>
        <taxon>Viridiplantae</taxon>
        <taxon>Streptophyta</taxon>
        <taxon>Embryophyta</taxon>
        <taxon>Tracheophyta</taxon>
        <taxon>Spermatophyta</taxon>
        <taxon>Magnoliopsida</taxon>
        <taxon>eudicotyledons</taxon>
        <taxon>Gunneridae</taxon>
        <taxon>Pentapetalae</taxon>
        <taxon>rosids</taxon>
        <taxon>malvids</taxon>
        <taxon>Brassicales</taxon>
        <taxon>Brassicaceae</taxon>
        <taxon>Brassiceae</taxon>
        <taxon>Brassica</taxon>
    </lineage>
</organism>
<keyword evidence="9 10" id="KW-0449">Lipoprotein</keyword>
<dbReference type="InterPro" id="IPR011009">
    <property type="entry name" value="Kinase-like_dom_sf"/>
</dbReference>
<dbReference type="PANTHER" id="PTHR45863:SF24">
    <property type="entry name" value="SERINE_THREONINE-PROTEIN KINASE BSK"/>
    <property type="match status" value="1"/>
</dbReference>
<evidence type="ECO:0000256" key="5">
    <source>
        <dbReference type="ARBA" id="ARBA00022741"/>
    </source>
</evidence>
<keyword evidence="10" id="KW-0519">Myristate</keyword>
<dbReference type="InterPro" id="IPR045845">
    <property type="entry name" value="BSK"/>
</dbReference>
<comment type="function">
    <text evidence="10">Serine/threonine kinase that acts as positive regulator of brassinosteroid (BR) signaling downstream of the receptor kinase BRI1.</text>
</comment>
<comment type="catalytic activity">
    <reaction evidence="10">
        <text>L-seryl-[protein] + ATP = O-phospho-L-seryl-[protein] + ADP + H(+)</text>
        <dbReference type="Rhea" id="RHEA:17989"/>
        <dbReference type="Rhea" id="RHEA-COMP:9863"/>
        <dbReference type="Rhea" id="RHEA-COMP:11604"/>
        <dbReference type="ChEBI" id="CHEBI:15378"/>
        <dbReference type="ChEBI" id="CHEBI:29999"/>
        <dbReference type="ChEBI" id="CHEBI:30616"/>
        <dbReference type="ChEBI" id="CHEBI:83421"/>
        <dbReference type="ChEBI" id="CHEBI:456216"/>
        <dbReference type="EC" id="2.7.11.1"/>
    </reaction>
</comment>
<evidence type="ECO:0000259" key="12">
    <source>
        <dbReference type="PROSITE" id="PS50011"/>
    </source>
</evidence>
<keyword evidence="10" id="KW-0723">Serine/threonine-protein kinase</keyword>
<dbReference type="InterPro" id="IPR000719">
    <property type="entry name" value="Prot_kinase_dom"/>
</dbReference>
<dbReference type="Pfam" id="PF25575">
    <property type="entry name" value="TPR_BSK1_C"/>
    <property type="match status" value="1"/>
</dbReference>
<feature type="domain" description="Protein kinase" evidence="12">
    <location>
        <begin position="69"/>
        <end position="324"/>
    </location>
</feature>
<dbReference type="Pfam" id="PF07714">
    <property type="entry name" value="PK_Tyr_Ser-Thr"/>
    <property type="match status" value="1"/>
</dbReference>
<gene>
    <name evidence="13" type="ORF">HID58_029671</name>
</gene>
<evidence type="ECO:0000313" key="13">
    <source>
        <dbReference type="EMBL" id="KAH0915225.1"/>
    </source>
</evidence>
<dbReference type="PROSITE" id="PS50011">
    <property type="entry name" value="PROTEIN_KINASE_DOM"/>
    <property type="match status" value="1"/>
</dbReference>
<comment type="caution">
    <text evidence="13">The sequence shown here is derived from an EMBL/GenBank/DDBJ whole genome shotgun (WGS) entry which is preliminary data.</text>
</comment>
<comment type="catalytic activity">
    <reaction evidence="10">
        <text>L-threonyl-[protein] + ATP = O-phospho-L-threonyl-[protein] + ADP + H(+)</text>
        <dbReference type="Rhea" id="RHEA:46608"/>
        <dbReference type="Rhea" id="RHEA-COMP:11060"/>
        <dbReference type="Rhea" id="RHEA-COMP:11605"/>
        <dbReference type="ChEBI" id="CHEBI:15378"/>
        <dbReference type="ChEBI" id="CHEBI:30013"/>
        <dbReference type="ChEBI" id="CHEBI:30616"/>
        <dbReference type="ChEBI" id="CHEBI:61977"/>
        <dbReference type="ChEBI" id="CHEBI:456216"/>
        <dbReference type="EC" id="2.7.11.1"/>
    </reaction>
</comment>
<evidence type="ECO:0000256" key="6">
    <source>
        <dbReference type="ARBA" id="ARBA00022777"/>
    </source>
</evidence>
<evidence type="ECO:0000256" key="2">
    <source>
        <dbReference type="ARBA" id="ARBA00008684"/>
    </source>
</evidence>
<keyword evidence="7 10" id="KW-0067">ATP-binding</keyword>
<evidence type="ECO:0000256" key="9">
    <source>
        <dbReference type="ARBA" id="ARBA00023288"/>
    </source>
</evidence>
<comment type="subunit">
    <text evidence="10">Interacts with BRI1.</text>
</comment>
<evidence type="ECO:0000256" key="3">
    <source>
        <dbReference type="ARBA" id="ARBA00022475"/>
    </source>
</evidence>
<dbReference type="Proteomes" id="UP000824890">
    <property type="component" value="Unassembled WGS sequence"/>
</dbReference>
<evidence type="ECO:0000256" key="1">
    <source>
        <dbReference type="ARBA" id="ARBA00004308"/>
    </source>
</evidence>
<name>A0ABQ8CDU3_BRANA</name>
<proteinExistence type="inferred from homology"/>
<dbReference type="Gene3D" id="3.30.200.20">
    <property type="entry name" value="Phosphorylase Kinase, domain 1"/>
    <property type="match status" value="1"/>
</dbReference>
<keyword evidence="14" id="KW-1185">Reference proteome</keyword>
<reference evidence="13 14" key="1">
    <citation type="submission" date="2021-05" db="EMBL/GenBank/DDBJ databases">
        <title>Genome Assembly of Synthetic Allotetraploid Brassica napus Reveals Homoeologous Exchanges between Subgenomes.</title>
        <authorList>
            <person name="Davis J.T."/>
        </authorList>
    </citation>
    <scope>NUCLEOTIDE SEQUENCE [LARGE SCALE GENOMIC DNA]</scope>
    <source>
        <strain evidence="14">cv. Da-Ae</strain>
        <tissue evidence="13">Seedling</tissue>
    </source>
</reference>
<evidence type="ECO:0000256" key="11">
    <source>
        <dbReference type="SAM" id="MobiDB-lite"/>
    </source>
</evidence>
<dbReference type="InterPro" id="IPR001245">
    <property type="entry name" value="Ser-Thr/Tyr_kinase_cat_dom"/>
</dbReference>
<comment type="subcellular location">
    <subcellularLocation>
        <location evidence="10">Cell membrane</location>
        <topology evidence="10">Lipid-anchor</topology>
    </subcellularLocation>
    <subcellularLocation>
        <location evidence="1">Endomembrane system</location>
    </subcellularLocation>
</comment>
<keyword evidence="5 10" id="KW-0547">Nucleotide-binding</keyword>
<dbReference type="EMBL" id="JAGKQM010000008">
    <property type="protein sequence ID" value="KAH0915225.1"/>
    <property type="molecule type" value="Genomic_DNA"/>
</dbReference>
<evidence type="ECO:0000256" key="10">
    <source>
        <dbReference type="RuleBase" id="RU369005"/>
    </source>
</evidence>
<comment type="similarity">
    <text evidence="2 10">Belongs to the protein kinase superfamily. Ser/Thr protein kinase family.</text>
</comment>